<keyword evidence="1" id="KW-0472">Membrane</keyword>
<evidence type="ECO:0000313" key="2">
    <source>
        <dbReference type="EMBL" id="TPG08324.1"/>
    </source>
</evidence>
<evidence type="ECO:0000313" key="3">
    <source>
        <dbReference type="Proteomes" id="UP000319486"/>
    </source>
</evidence>
<gene>
    <name evidence="2" type="ORF">EAH88_11885</name>
</gene>
<name>A0A502C6Q2_9GAMM</name>
<evidence type="ECO:0000256" key="1">
    <source>
        <dbReference type="SAM" id="Phobius"/>
    </source>
</evidence>
<accession>A0A502C6Q2</accession>
<proteinExistence type="predicted"/>
<keyword evidence="1" id="KW-1133">Transmembrane helix</keyword>
<sequence>MNSISAEGERYYMEQSMLASLPQWAIDRARKIVAESSANWPKGATMWIATSTAIALAAAAAAAGGSYYNTTKTAQRQDNQAALGIQNQSRIQKQADTKVNDAVAKLADSNAASAKQSRLDDYMNVLRRNRSTTESGLMPNIGSDTFKADAATAASNTGNYVDKTAGLMARMDAPGIQRQQEGFDYGNLATDLGQIGRESQGQNFLDQLKLRSIRRNAKIDLASGLMSAAAGGVASGGTSAASGAGNAYGNTLSAGGGLTYNMPSY</sequence>
<dbReference type="EMBL" id="RCZO01000006">
    <property type="protein sequence ID" value="TPG08324.1"/>
    <property type="molecule type" value="Genomic_DNA"/>
</dbReference>
<keyword evidence="3" id="KW-1185">Reference proteome</keyword>
<reference evidence="2 3" key="1">
    <citation type="journal article" date="2019" name="Environ. Microbiol.">
        <title>Species interactions and distinct microbial communities in high Arctic permafrost affected cryosols are associated with the CH4 and CO2 gas fluxes.</title>
        <authorList>
            <person name="Altshuler I."/>
            <person name="Hamel J."/>
            <person name="Turney S."/>
            <person name="Magnuson E."/>
            <person name="Levesque R."/>
            <person name="Greer C."/>
            <person name="Whyte L.G."/>
        </authorList>
    </citation>
    <scope>NUCLEOTIDE SEQUENCE [LARGE SCALE GENOMIC DNA]</scope>
    <source>
        <strain evidence="2 3">S13Y</strain>
    </source>
</reference>
<comment type="caution">
    <text evidence="2">The sequence shown here is derived from an EMBL/GenBank/DDBJ whole genome shotgun (WGS) entry which is preliminary data.</text>
</comment>
<dbReference type="RefSeq" id="WP_140652886.1">
    <property type="nucleotide sequence ID" value="NZ_RCZO01000006.1"/>
</dbReference>
<dbReference type="Proteomes" id="UP000319486">
    <property type="component" value="Unassembled WGS sequence"/>
</dbReference>
<feature type="transmembrane region" description="Helical" evidence="1">
    <location>
        <begin position="46"/>
        <end position="68"/>
    </location>
</feature>
<dbReference type="AlphaFoldDB" id="A0A502C6Q2"/>
<protein>
    <submittedName>
        <fullName evidence="2">Uncharacterized protein</fullName>
    </submittedName>
</protein>
<keyword evidence="1" id="KW-0812">Transmembrane</keyword>
<organism evidence="2 3">
    <name type="scientific">Rhodanobacter glycinis</name>
    <dbReference type="NCBI Taxonomy" id="582702"/>
    <lineage>
        <taxon>Bacteria</taxon>
        <taxon>Pseudomonadati</taxon>
        <taxon>Pseudomonadota</taxon>
        <taxon>Gammaproteobacteria</taxon>
        <taxon>Lysobacterales</taxon>
        <taxon>Rhodanobacteraceae</taxon>
        <taxon>Rhodanobacter</taxon>
    </lineage>
</organism>